<gene>
    <name evidence="2" type="ORF">M747DRAFT_141076</name>
</gene>
<feature type="chain" id="PRO_5016711795" description="Calcineurin-like phosphoesterase domain-containing protein" evidence="1">
    <location>
        <begin position="19"/>
        <end position="72"/>
    </location>
</feature>
<keyword evidence="1" id="KW-0732">Signal</keyword>
<dbReference type="VEuPathDB" id="FungiDB:M747DRAFT_141076"/>
<evidence type="ECO:0000256" key="1">
    <source>
        <dbReference type="SAM" id="SignalP"/>
    </source>
</evidence>
<dbReference type="AlphaFoldDB" id="A0A370BIU6"/>
<sequence length="72" mass="7779">MGRRLLLISLTDLHVGLGQYHNDLCETTTEEGNDFAYPARHIANLNSSCNSLTASSTPFGPLYCIARVSPGP</sequence>
<protein>
    <recommendedName>
        <fullName evidence="4">Calcineurin-like phosphoesterase domain-containing protein</fullName>
    </recommendedName>
</protein>
<evidence type="ECO:0000313" key="3">
    <source>
        <dbReference type="Proteomes" id="UP000253845"/>
    </source>
</evidence>
<reference evidence="2 3" key="1">
    <citation type="submission" date="2018-07" db="EMBL/GenBank/DDBJ databases">
        <title>Section-level genome sequencing of Aspergillus section Nigri to investigate inter- and intra-species variation.</title>
        <authorList>
            <consortium name="DOE Joint Genome Institute"/>
            <person name="Vesth T.C."/>
            <person name="Nybo J.L."/>
            <person name="Theobald S."/>
            <person name="Frisvad J.C."/>
            <person name="Larsen T.O."/>
            <person name="Nielsen K.F."/>
            <person name="Hoof J.B."/>
            <person name="Brandl J."/>
            <person name="Salamov A."/>
            <person name="Riley R."/>
            <person name="Gladden J.M."/>
            <person name="Phatale P."/>
            <person name="Nielsen M.T."/>
            <person name="Lyhne E.K."/>
            <person name="Kogle M.E."/>
            <person name="Strasser K."/>
            <person name="McDonnell E."/>
            <person name="Barry K."/>
            <person name="Clum A."/>
            <person name="Chen C."/>
            <person name="Nolan M."/>
            <person name="Sandor L."/>
            <person name="Kuo A."/>
            <person name="Lipzen A."/>
            <person name="Hainaut M."/>
            <person name="Drula E."/>
            <person name="Tsang A."/>
            <person name="Magnuson J.K."/>
            <person name="Henrissat B."/>
            <person name="Wiebenga A."/>
            <person name="Simmons B.A."/>
            <person name="Makela M.R."/>
            <person name="De vries R.P."/>
            <person name="Grigoriev I.V."/>
            <person name="Mortensen U.H."/>
            <person name="Baker S.E."/>
            <person name="Andersen M.R."/>
        </authorList>
    </citation>
    <scope>NUCLEOTIDE SEQUENCE [LARGE SCALE GENOMIC DNA]</scope>
    <source>
        <strain evidence="2 3">ATCC 13496</strain>
    </source>
</reference>
<dbReference type="Proteomes" id="UP000253845">
    <property type="component" value="Unassembled WGS sequence"/>
</dbReference>
<feature type="signal peptide" evidence="1">
    <location>
        <begin position="1"/>
        <end position="18"/>
    </location>
</feature>
<evidence type="ECO:0000313" key="2">
    <source>
        <dbReference type="EMBL" id="RDH15446.1"/>
    </source>
</evidence>
<dbReference type="EMBL" id="KZ851949">
    <property type="protein sequence ID" value="RDH15446.1"/>
    <property type="molecule type" value="Genomic_DNA"/>
</dbReference>
<organism evidence="2 3">
    <name type="scientific">Aspergillus niger ATCC 13496</name>
    <dbReference type="NCBI Taxonomy" id="1353008"/>
    <lineage>
        <taxon>Eukaryota</taxon>
        <taxon>Fungi</taxon>
        <taxon>Dikarya</taxon>
        <taxon>Ascomycota</taxon>
        <taxon>Pezizomycotina</taxon>
        <taxon>Eurotiomycetes</taxon>
        <taxon>Eurotiomycetidae</taxon>
        <taxon>Eurotiales</taxon>
        <taxon>Aspergillaceae</taxon>
        <taxon>Aspergillus</taxon>
        <taxon>Aspergillus subgen. Circumdati</taxon>
    </lineage>
</organism>
<accession>A0A370BIU6</accession>
<evidence type="ECO:0008006" key="4">
    <source>
        <dbReference type="Google" id="ProtNLM"/>
    </source>
</evidence>
<proteinExistence type="predicted"/>
<name>A0A370BIU6_ASPNG</name>